<comment type="caution">
    <text evidence="1">The sequence shown here is derived from an EMBL/GenBank/DDBJ whole genome shotgun (WGS) entry which is preliminary data.</text>
</comment>
<dbReference type="EMBL" id="ADTV01000015">
    <property type="protein sequence ID" value="EFG85159.1"/>
    <property type="molecule type" value="Genomic_DNA"/>
</dbReference>
<proteinExistence type="predicted"/>
<dbReference type="HOGENOM" id="CLU_3252950_0_0_5"/>
<evidence type="ECO:0000313" key="1">
    <source>
        <dbReference type="EMBL" id="EFG85159.1"/>
    </source>
</evidence>
<evidence type="ECO:0000313" key="2">
    <source>
        <dbReference type="Proteomes" id="UP000006468"/>
    </source>
</evidence>
<sequence length="42" mass="4644">MGPYRLAYENAMPLRAIAVTYAIWRNCTGNIPGGVPEYIMGI</sequence>
<dbReference type="Proteomes" id="UP000006468">
    <property type="component" value="Chromosome"/>
</dbReference>
<dbReference type="AlphaFoldDB" id="D5QCX0"/>
<name>D5QCX0_NOVHA</name>
<gene>
    <name evidence="1" type="ORF">GXY_04879</name>
</gene>
<reference evidence="1 2" key="1">
    <citation type="journal article" date="2010" name="J. Bacteriol.">
        <title>Genome sequence of a cellulose-producing bacterium, Gluconacetobacter hansenii ATCC 23769.</title>
        <authorList>
            <person name="Iyer P.R."/>
            <person name="Geib S.M."/>
            <person name="Catchmark J."/>
            <person name="Kao T.H."/>
            <person name="Tien M."/>
        </authorList>
    </citation>
    <scope>NUCLEOTIDE SEQUENCE [LARGE SCALE GENOMIC DNA]</scope>
    <source>
        <strain evidence="1 2">ATCC 23769</strain>
    </source>
</reference>
<organism evidence="1 2">
    <name type="scientific">Novacetimonas hansenii ATCC 23769</name>
    <dbReference type="NCBI Taxonomy" id="714995"/>
    <lineage>
        <taxon>Bacteria</taxon>
        <taxon>Pseudomonadati</taxon>
        <taxon>Pseudomonadota</taxon>
        <taxon>Alphaproteobacteria</taxon>
        <taxon>Acetobacterales</taxon>
        <taxon>Acetobacteraceae</taxon>
        <taxon>Novacetimonas</taxon>
    </lineage>
</organism>
<protein>
    <submittedName>
        <fullName evidence="1">Uncharacterized protein</fullName>
    </submittedName>
</protein>
<accession>D5QCX0</accession>